<dbReference type="GO" id="GO:0019478">
    <property type="term" value="P:D-amino acid catabolic process"/>
    <property type="evidence" value="ECO:0007669"/>
    <property type="project" value="TreeGrafter"/>
</dbReference>
<keyword evidence="10" id="KW-1185">Reference proteome</keyword>
<feature type="domain" description="FAD dependent oxidoreductase" evidence="8">
    <location>
        <begin position="7"/>
        <end position="82"/>
    </location>
</feature>
<proteinExistence type="inferred from homology"/>
<feature type="signal peptide" evidence="7">
    <location>
        <begin position="1"/>
        <end position="20"/>
    </location>
</feature>
<accession>A0AA88XP68</accession>
<dbReference type="SUPFAM" id="SSF51971">
    <property type="entry name" value="Nucleotide-binding domain"/>
    <property type="match status" value="1"/>
</dbReference>
<dbReference type="AlphaFoldDB" id="A0AA88XP68"/>
<dbReference type="PANTHER" id="PTHR11530">
    <property type="entry name" value="D-AMINO ACID OXIDASE"/>
    <property type="match status" value="1"/>
</dbReference>
<dbReference type="Gene3D" id="3.40.50.720">
    <property type="entry name" value="NAD(P)-binding Rossmann-like Domain"/>
    <property type="match status" value="1"/>
</dbReference>
<comment type="caution">
    <text evidence="9">The sequence shown here is derived from an EMBL/GenBank/DDBJ whole genome shotgun (WGS) entry which is preliminary data.</text>
</comment>
<evidence type="ECO:0000259" key="8">
    <source>
        <dbReference type="Pfam" id="PF01266"/>
    </source>
</evidence>
<evidence type="ECO:0000313" key="9">
    <source>
        <dbReference type="EMBL" id="KAK3089163.1"/>
    </source>
</evidence>
<evidence type="ECO:0000256" key="3">
    <source>
        <dbReference type="ARBA" id="ARBA00006730"/>
    </source>
</evidence>
<evidence type="ECO:0000256" key="1">
    <source>
        <dbReference type="ARBA" id="ARBA00001974"/>
    </source>
</evidence>
<protein>
    <recommendedName>
        <fullName evidence="8">FAD dependent oxidoreductase domain-containing protein</fullName>
    </recommendedName>
</protein>
<feature type="non-terminal residue" evidence="9">
    <location>
        <position position="1"/>
    </location>
</feature>
<organism evidence="9 10">
    <name type="scientific">Pinctada imbricata</name>
    <name type="common">Atlantic pearl-oyster</name>
    <name type="synonym">Pinctada martensii</name>
    <dbReference type="NCBI Taxonomy" id="66713"/>
    <lineage>
        <taxon>Eukaryota</taxon>
        <taxon>Metazoa</taxon>
        <taxon>Spiralia</taxon>
        <taxon>Lophotrochozoa</taxon>
        <taxon>Mollusca</taxon>
        <taxon>Bivalvia</taxon>
        <taxon>Autobranchia</taxon>
        <taxon>Pteriomorphia</taxon>
        <taxon>Pterioida</taxon>
        <taxon>Pterioidea</taxon>
        <taxon>Pteriidae</taxon>
        <taxon>Pinctada</taxon>
    </lineage>
</organism>
<keyword evidence="7" id="KW-0732">Signal</keyword>
<evidence type="ECO:0000256" key="7">
    <source>
        <dbReference type="SAM" id="SignalP"/>
    </source>
</evidence>
<name>A0AA88XP68_PINIB</name>
<reference evidence="9" key="1">
    <citation type="submission" date="2019-08" db="EMBL/GenBank/DDBJ databases">
        <title>The improved chromosome-level genome for the pearl oyster Pinctada fucata martensii using PacBio sequencing and Hi-C.</title>
        <authorList>
            <person name="Zheng Z."/>
        </authorList>
    </citation>
    <scope>NUCLEOTIDE SEQUENCE</scope>
    <source>
        <strain evidence="9">ZZ-2019</strain>
        <tissue evidence="9">Adductor muscle</tissue>
    </source>
</reference>
<evidence type="ECO:0000256" key="4">
    <source>
        <dbReference type="ARBA" id="ARBA00022630"/>
    </source>
</evidence>
<dbReference type="GO" id="GO:0003884">
    <property type="term" value="F:D-amino-acid oxidase activity"/>
    <property type="evidence" value="ECO:0007669"/>
    <property type="project" value="InterPro"/>
</dbReference>
<evidence type="ECO:0000313" key="10">
    <source>
        <dbReference type="Proteomes" id="UP001186944"/>
    </source>
</evidence>
<comment type="subcellular location">
    <subcellularLocation>
        <location evidence="2">Peroxisome matrix</location>
    </subcellularLocation>
</comment>
<evidence type="ECO:0000256" key="5">
    <source>
        <dbReference type="ARBA" id="ARBA00022827"/>
    </source>
</evidence>
<keyword evidence="5" id="KW-0274">FAD</keyword>
<keyword evidence="6" id="KW-0560">Oxidoreductase</keyword>
<keyword evidence="4" id="KW-0285">Flavoprotein</keyword>
<dbReference type="GO" id="GO:0071949">
    <property type="term" value="F:FAD binding"/>
    <property type="evidence" value="ECO:0007669"/>
    <property type="project" value="InterPro"/>
</dbReference>
<dbReference type="InterPro" id="IPR023209">
    <property type="entry name" value="DAO"/>
</dbReference>
<dbReference type="InterPro" id="IPR006076">
    <property type="entry name" value="FAD-dep_OxRdtase"/>
</dbReference>
<sequence>FVHMTQVCVVGAGIIGLSSAVRIQESLGQSVHVTVIADQFSPDTTSDGSGGFWEPHLLNDGQAHLIRKWGGETFEYMLDLSRSPLAGKLGVNLVSGYNFTESTEVSFFILFF</sequence>
<comment type="similarity">
    <text evidence="3">Belongs to the DAMOX/DASOX family.</text>
</comment>
<dbReference type="Pfam" id="PF01266">
    <property type="entry name" value="DAO"/>
    <property type="match status" value="1"/>
</dbReference>
<comment type="cofactor">
    <cofactor evidence="1">
        <name>FAD</name>
        <dbReference type="ChEBI" id="CHEBI:57692"/>
    </cofactor>
</comment>
<gene>
    <name evidence="9" type="ORF">FSP39_001392</name>
</gene>
<feature type="chain" id="PRO_5041736670" description="FAD dependent oxidoreductase domain-containing protein" evidence="7">
    <location>
        <begin position="21"/>
        <end position="112"/>
    </location>
</feature>
<evidence type="ECO:0000256" key="2">
    <source>
        <dbReference type="ARBA" id="ARBA00004253"/>
    </source>
</evidence>
<dbReference type="EMBL" id="VSWD01000010">
    <property type="protein sequence ID" value="KAK3089163.1"/>
    <property type="molecule type" value="Genomic_DNA"/>
</dbReference>
<dbReference type="Proteomes" id="UP001186944">
    <property type="component" value="Unassembled WGS sequence"/>
</dbReference>
<dbReference type="GO" id="GO:0005782">
    <property type="term" value="C:peroxisomal matrix"/>
    <property type="evidence" value="ECO:0007669"/>
    <property type="project" value="UniProtKB-SubCell"/>
</dbReference>
<dbReference type="PANTHER" id="PTHR11530:SF11">
    <property type="entry name" value="D-ASPARTATE OXIDASE"/>
    <property type="match status" value="1"/>
</dbReference>
<evidence type="ECO:0000256" key="6">
    <source>
        <dbReference type="ARBA" id="ARBA00023002"/>
    </source>
</evidence>